<comment type="caution">
    <text evidence="1">The sequence shown here is derived from an EMBL/GenBank/DDBJ whole genome shotgun (WGS) entry which is preliminary data.</text>
</comment>
<dbReference type="Proteomes" id="UP001596036">
    <property type="component" value="Unassembled WGS sequence"/>
</dbReference>
<reference evidence="2" key="1">
    <citation type="journal article" date="2019" name="Int. J. Syst. Evol. Microbiol.">
        <title>The Global Catalogue of Microorganisms (GCM) 10K type strain sequencing project: providing services to taxonomists for standard genome sequencing and annotation.</title>
        <authorList>
            <consortium name="The Broad Institute Genomics Platform"/>
            <consortium name="The Broad Institute Genome Sequencing Center for Infectious Disease"/>
            <person name="Wu L."/>
            <person name="Ma J."/>
        </authorList>
    </citation>
    <scope>NUCLEOTIDE SEQUENCE [LARGE SCALE GENOMIC DNA]</scope>
    <source>
        <strain evidence="2">KACC 11407</strain>
    </source>
</reference>
<proteinExistence type="predicted"/>
<organism evidence="1 2">
    <name type="scientific">Lysobacter yangpyeongensis</name>
    <dbReference type="NCBI Taxonomy" id="346182"/>
    <lineage>
        <taxon>Bacteria</taxon>
        <taxon>Pseudomonadati</taxon>
        <taxon>Pseudomonadota</taxon>
        <taxon>Gammaproteobacteria</taxon>
        <taxon>Lysobacterales</taxon>
        <taxon>Lysobacteraceae</taxon>
        <taxon>Lysobacter</taxon>
    </lineage>
</organism>
<name>A0ABW0SS44_9GAMM</name>
<evidence type="ECO:0000313" key="1">
    <source>
        <dbReference type="EMBL" id="MFC5571605.1"/>
    </source>
</evidence>
<protein>
    <submittedName>
        <fullName evidence="1">Uncharacterized protein</fullName>
    </submittedName>
</protein>
<gene>
    <name evidence="1" type="ORF">ACFPN1_16240</name>
</gene>
<sequence>MDDLFHTVRSLQTQFVVAHRTEEEIVLAVDAAEVAGVLGPANLRFSRPRDAWASRWDSVLREWQDVPELSTPMHGLICEAHIKPIPVGITVSFSDKQEPLIRWGFVADGLTVESGSGLSRAGA</sequence>
<accession>A0ABW0SS44</accession>
<evidence type="ECO:0000313" key="2">
    <source>
        <dbReference type="Proteomes" id="UP001596036"/>
    </source>
</evidence>
<dbReference type="EMBL" id="JBHSNM010000022">
    <property type="protein sequence ID" value="MFC5571605.1"/>
    <property type="molecule type" value="Genomic_DNA"/>
</dbReference>
<keyword evidence="2" id="KW-1185">Reference proteome</keyword>
<dbReference type="RefSeq" id="WP_386756263.1">
    <property type="nucleotide sequence ID" value="NZ_JBHSNM010000022.1"/>
</dbReference>